<sequence>MSENRPLTPGEIALVASVFGPALDPAPVRIRRAKYWALHPWWVTMAPNGQIWCHPNGPNWSPDYAAEPPGFQAHFVHEMVHVWQFQVGGHLALRRPPFARYGYALVPGKPFSRYGIEQQAMIVEHAFRARLSGQPDPALEALLPFGQS</sequence>
<evidence type="ECO:0000313" key="1">
    <source>
        <dbReference type="EMBL" id="OYQ31332.1"/>
    </source>
</evidence>
<dbReference type="RefSeq" id="WP_094472923.1">
    <property type="nucleotide sequence ID" value="NZ_NOXT01000086.1"/>
</dbReference>
<dbReference type="AlphaFoldDB" id="A0A255YQ37"/>
<reference evidence="1 2" key="1">
    <citation type="submission" date="2017-07" db="EMBL/GenBank/DDBJ databases">
        <title>Sandarakinorhabdus cyanobacteriorum sp. nov., a novel bacterium isolated from cyanobacterial aggregates in a eutrophic lake.</title>
        <authorList>
            <person name="Cai H."/>
        </authorList>
    </citation>
    <scope>NUCLEOTIDE SEQUENCE [LARGE SCALE GENOMIC DNA]</scope>
    <source>
        <strain evidence="1 2">TH057</strain>
    </source>
</reference>
<comment type="caution">
    <text evidence="1">The sequence shown here is derived from an EMBL/GenBank/DDBJ whole genome shotgun (WGS) entry which is preliminary data.</text>
</comment>
<protein>
    <submittedName>
        <fullName evidence="1">Vgr related protein</fullName>
    </submittedName>
</protein>
<accession>A0A255YQ37</accession>
<organism evidence="1 2">
    <name type="scientific">Sandarakinorhabdus cyanobacteriorum</name>
    <dbReference type="NCBI Taxonomy" id="1981098"/>
    <lineage>
        <taxon>Bacteria</taxon>
        <taxon>Pseudomonadati</taxon>
        <taxon>Pseudomonadota</taxon>
        <taxon>Alphaproteobacteria</taxon>
        <taxon>Sphingomonadales</taxon>
        <taxon>Sphingosinicellaceae</taxon>
        <taxon>Sandarakinorhabdus</taxon>
    </lineage>
</organism>
<evidence type="ECO:0000313" key="2">
    <source>
        <dbReference type="Proteomes" id="UP000216991"/>
    </source>
</evidence>
<keyword evidence="2" id="KW-1185">Reference proteome</keyword>
<dbReference type="Proteomes" id="UP000216991">
    <property type="component" value="Unassembled WGS sequence"/>
</dbReference>
<name>A0A255YQ37_9SPHN</name>
<gene>
    <name evidence="1" type="ORF">CHU93_04325</name>
</gene>
<dbReference type="OrthoDB" id="8686772at2"/>
<proteinExistence type="predicted"/>
<dbReference type="EMBL" id="NOXT01000086">
    <property type="protein sequence ID" value="OYQ31332.1"/>
    <property type="molecule type" value="Genomic_DNA"/>
</dbReference>